<keyword evidence="7" id="KW-0808">Transferase</keyword>
<evidence type="ECO:0000256" key="1">
    <source>
        <dbReference type="ARBA" id="ARBA00005384"/>
    </source>
</evidence>
<dbReference type="SUPFAM" id="SSF46785">
    <property type="entry name" value="Winged helix' DNA-binding domain"/>
    <property type="match status" value="1"/>
</dbReference>
<dbReference type="PANTHER" id="PTHR46577:SF1">
    <property type="entry name" value="HTH-TYPE TRANSCRIPTIONAL REGULATORY PROTEIN GABR"/>
    <property type="match status" value="1"/>
</dbReference>
<accession>A0A501WTH4</accession>
<keyword evidence="3" id="KW-0805">Transcription regulation</keyword>
<keyword evidence="8" id="KW-1185">Reference proteome</keyword>
<dbReference type="InterPro" id="IPR004839">
    <property type="entry name" value="Aminotransferase_I/II_large"/>
</dbReference>
<dbReference type="GO" id="GO:0030170">
    <property type="term" value="F:pyridoxal phosphate binding"/>
    <property type="evidence" value="ECO:0007669"/>
    <property type="project" value="InterPro"/>
</dbReference>
<dbReference type="Gene3D" id="3.90.1150.10">
    <property type="entry name" value="Aspartate Aminotransferase, domain 1"/>
    <property type="match status" value="1"/>
</dbReference>
<gene>
    <name evidence="7" type="ORF">FJM51_08360</name>
</gene>
<dbReference type="InterPro" id="IPR015424">
    <property type="entry name" value="PyrdxlP-dep_Trfase"/>
</dbReference>
<evidence type="ECO:0000256" key="4">
    <source>
        <dbReference type="ARBA" id="ARBA00023125"/>
    </source>
</evidence>
<evidence type="ECO:0000313" key="7">
    <source>
        <dbReference type="EMBL" id="TPE51700.1"/>
    </source>
</evidence>
<reference evidence="7 8" key="1">
    <citation type="submission" date="2019-06" db="EMBL/GenBank/DDBJ databases">
        <title>A novel bacterium of genus Amaricoccus, isolated from marine sediment.</title>
        <authorList>
            <person name="Huang H."/>
            <person name="Mo K."/>
            <person name="Hu Y."/>
        </authorList>
    </citation>
    <scope>NUCLEOTIDE SEQUENCE [LARGE SCALE GENOMIC DNA]</scope>
    <source>
        <strain evidence="7 8">HB172011</strain>
    </source>
</reference>
<dbReference type="InterPro" id="IPR051446">
    <property type="entry name" value="HTH_trans_reg/aminotransferase"/>
</dbReference>
<dbReference type="EMBL" id="VFRP01000006">
    <property type="protein sequence ID" value="TPE51700.1"/>
    <property type="molecule type" value="Genomic_DNA"/>
</dbReference>
<evidence type="ECO:0000256" key="2">
    <source>
        <dbReference type="ARBA" id="ARBA00022898"/>
    </source>
</evidence>
<comment type="caution">
    <text evidence="7">The sequence shown here is derived from an EMBL/GenBank/DDBJ whole genome shotgun (WGS) entry which is preliminary data.</text>
</comment>
<dbReference type="CDD" id="cd00609">
    <property type="entry name" value="AAT_like"/>
    <property type="match status" value="1"/>
</dbReference>
<keyword evidence="7" id="KW-0032">Aminotransferase</keyword>
<dbReference type="SMART" id="SM00345">
    <property type="entry name" value="HTH_GNTR"/>
    <property type="match status" value="1"/>
</dbReference>
<keyword evidence="4" id="KW-0238">DNA-binding</keyword>
<name>A0A501WTH4_9RHOB</name>
<evidence type="ECO:0000256" key="3">
    <source>
        <dbReference type="ARBA" id="ARBA00023015"/>
    </source>
</evidence>
<dbReference type="SUPFAM" id="SSF53383">
    <property type="entry name" value="PLP-dependent transferases"/>
    <property type="match status" value="1"/>
</dbReference>
<proteinExistence type="inferred from homology"/>
<dbReference type="InterPro" id="IPR000524">
    <property type="entry name" value="Tscrpt_reg_HTH_GntR"/>
</dbReference>
<evidence type="ECO:0000313" key="8">
    <source>
        <dbReference type="Proteomes" id="UP000319255"/>
    </source>
</evidence>
<dbReference type="InterPro" id="IPR015421">
    <property type="entry name" value="PyrdxlP-dep_Trfase_major"/>
</dbReference>
<feature type="domain" description="HTH gntR-type" evidence="6">
    <location>
        <begin position="13"/>
        <end position="81"/>
    </location>
</feature>
<keyword evidence="5" id="KW-0804">Transcription</keyword>
<dbReference type="PANTHER" id="PTHR46577">
    <property type="entry name" value="HTH-TYPE TRANSCRIPTIONAL REGULATORY PROTEIN GABR"/>
    <property type="match status" value="1"/>
</dbReference>
<dbReference type="GO" id="GO:0008483">
    <property type="term" value="F:transaminase activity"/>
    <property type="evidence" value="ECO:0007669"/>
    <property type="project" value="UniProtKB-KW"/>
</dbReference>
<dbReference type="Pfam" id="PF00392">
    <property type="entry name" value="GntR"/>
    <property type="match status" value="1"/>
</dbReference>
<dbReference type="CDD" id="cd07377">
    <property type="entry name" value="WHTH_GntR"/>
    <property type="match status" value="1"/>
</dbReference>
<keyword evidence="2" id="KW-0663">Pyridoxal phosphate</keyword>
<dbReference type="AlphaFoldDB" id="A0A501WTH4"/>
<evidence type="ECO:0000256" key="5">
    <source>
        <dbReference type="ARBA" id="ARBA00023163"/>
    </source>
</evidence>
<dbReference type="InterPro" id="IPR015422">
    <property type="entry name" value="PyrdxlP-dep_Trfase_small"/>
</dbReference>
<protein>
    <submittedName>
        <fullName evidence="7">PLP-dependent aminotransferase family protein</fullName>
    </submittedName>
</protein>
<dbReference type="InterPro" id="IPR036388">
    <property type="entry name" value="WH-like_DNA-bd_sf"/>
</dbReference>
<dbReference type="Pfam" id="PF00155">
    <property type="entry name" value="Aminotran_1_2"/>
    <property type="match status" value="1"/>
</dbReference>
<dbReference type="PROSITE" id="PS50949">
    <property type="entry name" value="HTH_GNTR"/>
    <property type="match status" value="1"/>
</dbReference>
<dbReference type="InterPro" id="IPR036390">
    <property type="entry name" value="WH_DNA-bd_sf"/>
</dbReference>
<dbReference type="Gene3D" id="1.10.10.10">
    <property type="entry name" value="Winged helix-like DNA-binding domain superfamily/Winged helix DNA-binding domain"/>
    <property type="match status" value="1"/>
</dbReference>
<dbReference type="GO" id="GO:0003677">
    <property type="term" value="F:DNA binding"/>
    <property type="evidence" value="ECO:0007669"/>
    <property type="project" value="UniProtKB-KW"/>
</dbReference>
<dbReference type="RefSeq" id="WP_140453673.1">
    <property type="nucleotide sequence ID" value="NZ_VFRP01000006.1"/>
</dbReference>
<evidence type="ECO:0000259" key="6">
    <source>
        <dbReference type="PROSITE" id="PS50949"/>
    </source>
</evidence>
<dbReference type="Proteomes" id="UP000319255">
    <property type="component" value="Unassembled WGS sequence"/>
</dbReference>
<sequence length="458" mass="48663">MLTWSPELAQNGQPRYVEIADAIARDIRSGILAPGGRLPPQRRLAERLGLDFTTVSRAYSEARSRGLVESHVGRGTFVRAEAAPAPVPAADPRRAREQDLAMNLPPEPADPELLAAMREGLAAISANLVPLLRYQSPTGAEQDRAAALSWLSQRGMVPNLDRIAITPGAHVAMSAILSALAGPGDAVLSESVTYPGLRSIAAKLRLDLVGLPEDAAGILPDALEAAIRERAPKALYLNPTLRNPTTATIPAERRTEIAAVLLRHGLPLIEDDAYGFIPPSPPAPIATLAPALTWHIGGLAKCIGAGLRLAYTIAPDSRAAYLLGQSIRTLAVMPSAVTAALATRWIEDGTADRIRRFIRAETAARQALAAEILTGLSYEGDRAAFNLWLRLPEGAGRAELMGRMAGRDIGLMPSDAFTVAGPPGEYLRVCLGGAISRDRLRDGLLFMANTLSGQAWLG</sequence>
<dbReference type="GO" id="GO:0003700">
    <property type="term" value="F:DNA-binding transcription factor activity"/>
    <property type="evidence" value="ECO:0007669"/>
    <property type="project" value="InterPro"/>
</dbReference>
<dbReference type="Gene3D" id="3.40.640.10">
    <property type="entry name" value="Type I PLP-dependent aspartate aminotransferase-like (Major domain)"/>
    <property type="match status" value="1"/>
</dbReference>
<comment type="similarity">
    <text evidence="1">In the C-terminal section; belongs to the class-I pyridoxal-phosphate-dependent aminotransferase family.</text>
</comment>
<organism evidence="7 8">
    <name type="scientific">Amaricoccus solimangrovi</name>
    <dbReference type="NCBI Taxonomy" id="2589815"/>
    <lineage>
        <taxon>Bacteria</taxon>
        <taxon>Pseudomonadati</taxon>
        <taxon>Pseudomonadota</taxon>
        <taxon>Alphaproteobacteria</taxon>
        <taxon>Rhodobacterales</taxon>
        <taxon>Paracoccaceae</taxon>
        <taxon>Amaricoccus</taxon>
    </lineage>
</organism>
<dbReference type="OrthoDB" id="9794015at2"/>